<evidence type="ECO:0000256" key="1">
    <source>
        <dbReference type="ARBA" id="ARBA00023015"/>
    </source>
</evidence>
<dbReference type="SUPFAM" id="SSF53822">
    <property type="entry name" value="Periplasmic binding protein-like I"/>
    <property type="match status" value="1"/>
</dbReference>
<reference evidence="5" key="2">
    <citation type="submission" date="2021-04" db="EMBL/GenBank/DDBJ databases">
        <authorList>
            <person name="Gilroy R."/>
        </authorList>
    </citation>
    <scope>NUCLEOTIDE SEQUENCE</scope>
    <source>
        <strain evidence="5">ChiHjej8B7-3636</strain>
    </source>
</reference>
<dbReference type="InterPro" id="IPR000843">
    <property type="entry name" value="HTH_LacI"/>
</dbReference>
<evidence type="ECO:0000259" key="4">
    <source>
        <dbReference type="PROSITE" id="PS50932"/>
    </source>
</evidence>
<evidence type="ECO:0000313" key="5">
    <source>
        <dbReference type="EMBL" id="HJA03921.1"/>
    </source>
</evidence>
<dbReference type="CDD" id="cd01392">
    <property type="entry name" value="HTH_LacI"/>
    <property type="match status" value="1"/>
</dbReference>
<dbReference type="SMART" id="SM00354">
    <property type="entry name" value="HTH_LACI"/>
    <property type="match status" value="1"/>
</dbReference>
<dbReference type="Gene3D" id="3.40.50.2300">
    <property type="match status" value="2"/>
</dbReference>
<keyword evidence="3" id="KW-0804">Transcription</keyword>
<feature type="domain" description="HTH lacI-type" evidence="4">
    <location>
        <begin position="7"/>
        <end position="61"/>
    </location>
</feature>
<sequence>MSITRPPSMADVAAAAGVSHQTVSRVLNGHAYVKDATRERVQDAIRSLGYRRNQAARTLVTSRSATIGIVATGMAHHGPASTVLAIEQAARVADHFVSLAALTPRDAGAAPRVLDRLIDQGVDGIIVVAPTADVARLVDEVAPQIPVVVVAARRDAPDGSAAVYVAVDQSAGSARVAHHFAALGHERAVHIEGPAGWFDAIERSRGFADAAAGAGLEVRIVHADDWGAEHGHRAGRSLVPQIEAGEITAVFAASDHLALGAIRAFWDSGIRVPDDVSVVGFDDVDGSGYFVPALTTVRQPFDRLGDAAVRALIAQWDDGVRQEAGMIDPEVIVRGSTAPPAHAARVSLRDL</sequence>
<reference evidence="5" key="1">
    <citation type="journal article" date="2021" name="PeerJ">
        <title>Extensive microbial diversity within the chicken gut microbiome revealed by metagenomics and culture.</title>
        <authorList>
            <person name="Gilroy R."/>
            <person name="Ravi A."/>
            <person name="Getino M."/>
            <person name="Pursley I."/>
            <person name="Horton D.L."/>
            <person name="Alikhan N.F."/>
            <person name="Baker D."/>
            <person name="Gharbi K."/>
            <person name="Hall N."/>
            <person name="Watson M."/>
            <person name="Adriaenssens E.M."/>
            <person name="Foster-Nyarko E."/>
            <person name="Jarju S."/>
            <person name="Secka A."/>
            <person name="Antonio M."/>
            <person name="Oren A."/>
            <person name="Chaudhuri R.R."/>
            <person name="La Ragione R."/>
            <person name="Hildebrand F."/>
            <person name="Pallen M.J."/>
        </authorList>
    </citation>
    <scope>NUCLEOTIDE SEQUENCE</scope>
    <source>
        <strain evidence="5">ChiHjej8B7-3636</strain>
    </source>
</reference>
<proteinExistence type="predicted"/>
<evidence type="ECO:0000313" key="6">
    <source>
        <dbReference type="Proteomes" id="UP000824220"/>
    </source>
</evidence>
<keyword evidence="2 5" id="KW-0238">DNA-binding</keyword>
<comment type="caution">
    <text evidence="5">The sequence shown here is derived from an EMBL/GenBank/DDBJ whole genome shotgun (WGS) entry which is preliminary data.</text>
</comment>
<dbReference type="EMBL" id="DXAM01000050">
    <property type="protein sequence ID" value="HJA03921.1"/>
    <property type="molecule type" value="Genomic_DNA"/>
</dbReference>
<dbReference type="PANTHER" id="PTHR30146">
    <property type="entry name" value="LACI-RELATED TRANSCRIPTIONAL REPRESSOR"/>
    <property type="match status" value="1"/>
</dbReference>
<accession>A0A9D2H5S3</accession>
<evidence type="ECO:0000256" key="3">
    <source>
        <dbReference type="ARBA" id="ARBA00023163"/>
    </source>
</evidence>
<protein>
    <submittedName>
        <fullName evidence="5">LacI family DNA-binding transcriptional regulator</fullName>
    </submittedName>
</protein>
<dbReference type="Pfam" id="PF13377">
    <property type="entry name" value="Peripla_BP_3"/>
    <property type="match status" value="1"/>
</dbReference>
<dbReference type="SUPFAM" id="SSF47413">
    <property type="entry name" value="lambda repressor-like DNA-binding domains"/>
    <property type="match status" value="1"/>
</dbReference>
<dbReference type="GO" id="GO:0003700">
    <property type="term" value="F:DNA-binding transcription factor activity"/>
    <property type="evidence" value="ECO:0007669"/>
    <property type="project" value="TreeGrafter"/>
</dbReference>
<name>A0A9D2H5S3_9MICO</name>
<dbReference type="PROSITE" id="PS50932">
    <property type="entry name" value="HTH_LACI_2"/>
    <property type="match status" value="1"/>
</dbReference>
<evidence type="ECO:0000256" key="2">
    <source>
        <dbReference type="ARBA" id="ARBA00023125"/>
    </source>
</evidence>
<dbReference type="PROSITE" id="PS00356">
    <property type="entry name" value="HTH_LACI_1"/>
    <property type="match status" value="1"/>
</dbReference>
<organism evidence="5 6">
    <name type="scientific">Candidatus Microbacterium stercoravium</name>
    <dbReference type="NCBI Taxonomy" id="2838697"/>
    <lineage>
        <taxon>Bacteria</taxon>
        <taxon>Bacillati</taxon>
        <taxon>Actinomycetota</taxon>
        <taxon>Actinomycetes</taxon>
        <taxon>Micrococcales</taxon>
        <taxon>Microbacteriaceae</taxon>
        <taxon>Microbacterium</taxon>
    </lineage>
</organism>
<keyword evidence="1" id="KW-0805">Transcription regulation</keyword>
<dbReference type="Proteomes" id="UP000824220">
    <property type="component" value="Unassembled WGS sequence"/>
</dbReference>
<dbReference type="InterPro" id="IPR046335">
    <property type="entry name" value="LacI/GalR-like_sensor"/>
</dbReference>
<gene>
    <name evidence="5" type="ORF">H9800_03570</name>
</gene>
<dbReference type="AlphaFoldDB" id="A0A9D2H5S3"/>
<dbReference type="Gene3D" id="1.10.260.40">
    <property type="entry name" value="lambda repressor-like DNA-binding domains"/>
    <property type="match status" value="1"/>
</dbReference>
<dbReference type="InterPro" id="IPR010982">
    <property type="entry name" value="Lambda_DNA-bd_dom_sf"/>
</dbReference>
<dbReference type="Pfam" id="PF00356">
    <property type="entry name" value="LacI"/>
    <property type="match status" value="1"/>
</dbReference>
<dbReference type="CDD" id="cd01574">
    <property type="entry name" value="PBP1_LacI"/>
    <property type="match status" value="1"/>
</dbReference>
<dbReference type="GO" id="GO:0000976">
    <property type="term" value="F:transcription cis-regulatory region binding"/>
    <property type="evidence" value="ECO:0007669"/>
    <property type="project" value="TreeGrafter"/>
</dbReference>
<dbReference type="PANTHER" id="PTHR30146:SF109">
    <property type="entry name" value="HTH-TYPE TRANSCRIPTIONAL REGULATOR GALS"/>
    <property type="match status" value="1"/>
</dbReference>
<dbReference type="InterPro" id="IPR028082">
    <property type="entry name" value="Peripla_BP_I"/>
</dbReference>